<dbReference type="SUPFAM" id="SSF51064">
    <property type="entry name" value="Head domain of nucleotide exchange factor GrpE"/>
    <property type="match status" value="1"/>
</dbReference>
<dbReference type="Proteomes" id="UP001165085">
    <property type="component" value="Unassembled WGS sequence"/>
</dbReference>
<evidence type="ECO:0000256" key="3">
    <source>
        <dbReference type="RuleBase" id="RU004478"/>
    </source>
</evidence>
<name>A0A9W7A4V3_9STRA</name>
<keyword evidence="7" id="KW-1185">Reference proteome</keyword>
<proteinExistence type="inferred from homology"/>
<feature type="chain" id="PRO_5040738497" description="GrpE protein homolog" evidence="5">
    <location>
        <begin position="21"/>
        <end position="359"/>
    </location>
</feature>
<dbReference type="OrthoDB" id="201245at2759"/>
<protein>
    <recommendedName>
        <fullName evidence="8">GrpE protein homolog</fullName>
    </recommendedName>
</protein>
<dbReference type="GO" id="GO:0051087">
    <property type="term" value="F:protein-folding chaperone binding"/>
    <property type="evidence" value="ECO:0007669"/>
    <property type="project" value="InterPro"/>
</dbReference>
<feature type="region of interest" description="Disordered" evidence="4">
    <location>
        <begin position="319"/>
        <end position="359"/>
    </location>
</feature>
<sequence>MKLSFSSSVIILTLFPAASPFFLGGPFAVQKSSLSPATLSISSPSDRLASVSSAWNPGTPGVHGAGCPCGCWAPQSSSTSLFAKKKAKAKAQVDDVEAEVEVEAEAEADEEVKETEVVADEEVEKKEGEEEGKQEEEKEEEEKEKEDPEITALKAEIKKLEQSISANQLKASTIRNEASGFSKDAYVRLAAEADNYKRKNADRGKETGYVEQAKILSSFLPIYDKLVGTSEKYEEAEDESAVKTAKSYSALGGNLMGKFKEMGVKDTHGVVGEKFKPLTHEKVLEVHSDEVPEGCVVEEVEVGLELRGNVVRKSKVVISLGKEKEEEEEEETKEEKKEEAEVEGEEEGEGEEAPAEEKL</sequence>
<dbReference type="AlphaFoldDB" id="A0A9W7A4V3"/>
<evidence type="ECO:0008006" key="8">
    <source>
        <dbReference type="Google" id="ProtNLM"/>
    </source>
</evidence>
<dbReference type="GO" id="GO:0051082">
    <property type="term" value="F:unfolded protein binding"/>
    <property type="evidence" value="ECO:0007669"/>
    <property type="project" value="TreeGrafter"/>
</dbReference>
<evidence type="ECO:0000256" key="1">
    <source>
        <dbReference type="ARBA" id="ARBA00009054"/>
    </source>
</evidence>
<keyword evidence="2" id="KW-0143">Chaperone</keyword>
<organism evidence="6 7">
    <name type="scientific">Triparma strigata</name>
    <dbReference type="NCBI Taxonomy" id="1606541"/>
    <lineage>
        <taxon>Eukaryota</taxon>
        <taxon>Sar</taxon>
        <taxon>Stramenopiles</taxon>
        <taxon>Ochrophyta</taxon>
        <taxon>Bolidophyceae</taxon>
        <taxon>Parmales</taxon>
        <taxon>Triparmaceae</taxon>
        <taxon>Triparma</taxon>
    </lineage>
</organism>
<dbReference type="PANTHER" id="PTHR21237">
    <property type="entry name" value="GRPE PROTEIN"/>
    <property type="match status" value="1"/>
</dbReference>
<feature type="compositionally biased region" description="Acidic residues" evidence="4">
    <location>
        <begin position="129"/>
        <end position="149"/>
    </location>
</feature>
<dbReference type="GO" id="GO:0042803">
    <property type="term" value="F:protein homodimerization activity"/>
    <property type="evidence" value="ECO:0007669"/>
    <property type="project" value="InterPro"/>
</dbReference>
<dbReference type="Pfam" id="PF01025">
    <property type="entry name" value="GrpE"/>
    <property type="match status" value="1"/>
</dbReference>
<dbReference type="HAMAP" id="MF_01151">
    <property type="entry name" value="GrpE"/>
    <property type="match status" value="1"/>
</dbReference>
<feature type="compositionally biased region" description="Acidic residues" evidence="4">
    <location>
        <begin position="100"/>
        <end position="122"/>
    </location>
</feature>
<feature type="signal peptide" evidence="5">
    <location>
        <begin position="1"/>
        <end position="20"/>
    </location>
</feature>
<dbReference type="Gene3D" id="3.90.20.20">
    <property type="match status" value="1"/>
</dbReference>
<dbReference type="PRINTS" id="PR00773">
    <property type="entry name" value="GRPEPROTEIN"/>
</dbReference>
<dbReference type="InterPro" id="IPR000740">
    <property type="entry name" value="GrpE"/>
</dbReference>
<evidence type="ECO:0000313" key="7">
    <source>
        <dbReference type="Proteomes" id="UP001165085"/>
    </source>
</evidence>
<comment type="similarity">
    <text evidence="1 3">Belongs to the GrpE family.</text>
</comment>
<dbReference type="InterPro" id="IPR013805">
    <property type="entry name" value="GrpE_CC"/>
</dbReference>
<dbReference type="GO" id="GO:0000774">
    <property type="term" value="F:adenyl-nucleotide exchange factor activity"/>
    <property type="evidence" value="ECO:0007669"/>
    <property type="project" value="InterPro"/>
</dbReference>
<evidence type="ECO:0000256" key="5">
    <source>
        <dbReference type="SAM" id="SignalP"/>
    </source>
</evidence>
<evidence type="ECO:0000313" key="6">
    <source>
        <dbReference type="EMBL" id="GMH63285.1"/>
    </source>
</evidence>
<dbReference type="Gene3D" id="2.30.22.10">
    <property type="entry name" value="Head domain of nucleotide exchange factor GrpE"/>
    <property type="match status" value="1"/>
</dbReference>
<gene>
    <name evidence="6" type="ORF">TrST_g6357</name>
</gene>
<comment type="caution">
    <text evidence="6">The sequence shown here is derived from an EMBL/GenBank/DDBJ whole genome shotgun (WGS) entry which is preliminary data.</text>
</comment>
<dbReference type="PANTHER" id="PTHR21237:SF40">
    <property type="entry name" value="CELL CYCLE AND APOPTOSIS REGULATOR PROTEIN 2"/>
    <property type="match status" value="1"/>
</dbReference>
<accession>A0A9W7A4V3</accession>
<reference evidence="7" key="1">
    <citation type="journal article" date="2023" name="Commun. Biol.">
        <title>Genome analysis of Parmales, the sister group of diatoms, reveals the evolutionary specialization of diatoms from phago-mixotrophs to photoautotrophs.</title>
        <authorList>
            <person name="Ban H."/>
            <person name="Sato S."/>
            <person name="Yoshikawa S."/>
            <person name="Yamada K."/>
            <person name="Nakamura Y."/>
            <person name="Ichinomiya M."/>
            <person name="Sato N."/>
            <person name="Blanc-Mathieu R."/>
            <person name="Endo H."/>
            <person name="Kuwata A."/>
            <person name="Ogata H."/>
        </authorList>
    </citation>
    <scope>NUCLEOTIDE SEQUENCE [LARGE SCALE GENOMIC DNA]</scope>
    <source>
        <strain evidence="7">NIES 3701</strain>
    </source>
</reference>
<dbReference type="GO" id="GO:0006457">
    <property type="term" value="P:protein folding"/>
    <property type="evidence" value="ECO:0007669"/>
    <property type="project" value="InterPro"/>
</dbReference>
<keyword evidence="5" id="KW-0732">Signal</keyword>
<dbReference type="EMBL" id="BRXY01000083">
    <property type="protein sequence ID" value="GMH63285.1"/>
    <property type="molecule type" value="Genomic_DNA"/>
</dbReference>
<feature type="region of interest" description="Disordered" evidence="4">
    <location>
        <begin position="100"/>
        <end position="152"/>
    </location>
</feature>
<evidence type="ECO:0000256" key="4">
    <source>
        <dbReference type="SAM" id="MobiDB-lite"/>
    </source>
</evidence>
<evidence type="ECO:0000256" key="2">
    <source>
        <dbReference type="ARBA" id="ARBA00023186"/>
    </source>
</evidence>
<feature type="compositionally biased region" description="Acidic residues" evidence="4">
    <location>
        <begin position="340"/>
        <end position="359"/>
    </location>
</feature>
<dbReference type="InterPro" id="IPR009012">
    <property type="entry name" value="GrpE_head"/>
</dbReference>